<evidence type="ECO:0000313" key="3">
    <source>
        <dbReference type="Proteomes" id="UP000829925"/>
    </source>
</evidence>
<proteinExistence type="predicted"/>
<gene>
    <name evidence="2" type="ORF">MUN82_09995</name>
</gene>
<feature type="domain" description="DNA binding HTH" evidence="1">
    <location>
        <begin position="40"/>
        <end position="78"/>
    </location>
</feature>
<name>A0A8T9T461_9BACT</name>
<dbReference type="KEGG" id="haei:MUN82_09995"/>
<dbReference type="Gene3D" id="1.10.10.60">
    <property type="entry name" value="Homeodomain-like"/>
    <property type="match status" value="1"/>
</dbReference>
<keyword evidence="3" id="KW-1185">Reference proteome</keyword>
<organism evidence="2 3">
    <name type="scientific">Hymenobacter aerilatus</name>
    <dbReference type="NCBI Taxonomy" id="2932251"/>
    <lineage>
        <taxon>Bacteria</taxon>
        <taxon>Pseudomonadati</taxon>
        <taxon>Bacteroidota</taxon>
        <taxon>Cytophagia</taxon>
        <taxon>Cytophagales</taxon>
        <taxon>Hymenobacteraceae</taxon>
        <taxon>Hymenobacter</taxon>
    </lineage>
</organism>
<dbReference type="EMBL" id="CP095053">
    <property type="protein sequence ID" value="UOR07410.1"/>
    <property type="molecule type" value="Genomic_DNA"/>
</dbReference>
<dbReference type="Pfam" id="PF02954">
    <property type="entry name" value="HTH_8"/>
    <property type="match status" value="1"/>
</dbReference>
<dbReference type="SUPFAM" id="SSF46689">
    <property type="entry name" value="Homeodomain-like"/>
    <property type="match status" value="1"/>
</dbReference>
<evidence type="ECO:0000259" key="1">
    <source>
        <dbReference type="Pfam" id="PF02954"/>
    </source>
</evidence>
<protein>
    <recommendedName>
        <fullName evidence="1">DNA binding HTH domain-containing protein</fullName>
    </recommendedName>
</protein>
<dbReference type="Proteomes" id="UP000829925">
    <property type="component" value="Chromosome"/>
</dbReference>
<dbReference type="InterPro" id="IPR002197">
    <property type="entry name" value="HTH_Fis"/>
</dbReference>
<sequence>MQNTIEGLYMLHAESEIELHHLPRRLREPAAGTLSLRLLDAERVHILHVLKLKKGVKLQAAMALDIDERTLAAKLRGYESDATTNA</sequence>
<dbReference type="RefSeq" id="WP_245097134.1">
    <property type="nucleotide sequence ID" value="NZ_CP095053.1"/>
</dbReference>
<evidence type="ECO:0000313" key="2">
    <source>
        <dbReference type="EMBL" id="UOR07410.1"/>
    </source>
</evidence>
<reference evidence="2 3" key="1">
    <citation type="submission" date="2022-04" db="EMBL/GenBank/DDBJ databases">
        <title>Hymenobacter sp. isolated from the air.</title>
        <authorList>
            <person name="Won M."/>
            <person name="Lee C.-M."/>
            <person name="Woen H.-Y."/>
            <person name="Kwon S.-W."/>
        </authorList>
    </citation>
    <scope>NUCLEOTIDE SEQUENCE [LARGE SCALE GENOMIC DNA]</scope>
    <source>
        <strain evidence="3">5413 J-13</strain>
    </source>
</reference>
<dbReference type="AlphaFoldDB" id="A0A8T9T461"/>
<dbReference type="InterPro" id="IPR009057">
    <property type="entry name" value="Homeodomain-like_sf"/>
</dbReference>
<accession>A0A8T9T461</accession>
<dbReference type="GO" id="GO:0043565">
    <property type="term" value="F:sequence-specific DNA binding"/>
    <property type="evidence" value="ECO:0007669"/>
    <property type="project" value="InterPro"/>
</dbReference>